<dbReference type="GO" id="GO:0046872">
    <property type="term" value="F:metal ion binding"/>
    <property type="evidence" value="ECO:0007669"/>
    <property type="project" value="UniProtKB-KW"/>
</dbReference>
<dbReference type="Pfam" id="PF04055">
    <property type="entry name" value="Radical_SAM"/>
    <property type="match status" value="1"/>
</dbReference>
<keyword evidence="2" id="KW-0949">S-adenosyl-L-methionine</keyword>
<evidence type="ECO:0000256" key="3">
    <source>
        <dbReference type="ARBA" id="ARBA00022723"/>
    </source>
</evidence>
<dbReference type="SUPFAM" id="SSF102114">
    <property type="entry name" value="Radical SAM enzymes"/>
    <property type="match status" value="1"/>
</dbReference>
<dbReference type="SFLD" id="SFLDG01072">
    <property type="entry name" value="dehydrogenase_like"/>
    <property type="match status" value="1"/>
</dbReference>
<sequence length="461" mass="53329">MNFADKIVKIKIKDIFVEKRGENYLFLNKQNGAWIILKDSETLYNLLNSKDETDIEVALDTREYEKLKVLIDNKIIGERDDVIIEQPYKNKFNLLILDTTDKCNLNCKYCSVNASTNGNFMKLDTAIRAFEIFTSLSNCSDKITVEFSGGEPLLNFKLIKQSVPEFNKIAQNKGIQVSYSIQSNGILLDEEIIDFLKENNFSIGISLDGSREVNDSNRIFPDNTGSFDKVMKAIKKLKNKEVNFSILAVISDPSQYSNLLNFAVENGIKSIRANYLTQIGRARKIFKDTTNISQFPIEYAKAYLEMCKKLINEGVKIKEANLTYLLWNLLLWQPHMCFRIPCGAGNNQLHVTATGDIYPCQDWRSIHDIKIANVQDSDIEEKIMNHPRVRELRQRNLDIIKECQNCNWKRFCGTCPREIYTEKKQLSGDISLCKFYGYLFNELIWIIYHNKDNVIKYLLEK</sequence>
<dbReference type="InterPro" id="IPR023885">
    <property type="entry name" value="4Fe4S-binding_SPASM_dom"/>
</dbReference>
<dbReference type="SFLD" id="SFLDS00029">
    <property type="entry name" value="Radical_SAM"/>
    <property type="match status" value="1"/>
</dbReference>
<proteinExistence type="inferred from homology"/>
<dbReference type="PROSITE" id="PS51918">
    <property type="entry name" value="RADICAL_SAM"/>
    <property type="match status" value="1"/>
</dbReference>
<dbReference type="SFLD" id="SFLDG01386">
    <property type="entry name" value="main_SPASM_domain-containing"/>
    <property type="match status" value="1"/>
</dbReference>
<dbReference type="InterPro" id="IPR013785">
    <property type="entry name" value="Aldolase_TIM"/>
</dbReference>
<keyword evidence="3" id="KW-0479">Metal-binding</keyword>
<dbReference type="NCBIfam" id="TIGR04085">
    <property type="entry name" value="rSAM_more_4Fe4S"/>
    <property type="match status" value="1"/>
</dbReference>
<gene>
    <name evidence="8" type="ORF">EV203_14512</name>
</gene>
<dbReference type="Proteomes" id="UP000294886">
    <property type="component" value="Unassembled WGS sequence"/>
</dbReference>
<feature type="domain" description="Radical SAM core" evidence="7">
    <location>
        <begin position="88"/>
        <end position="318"/>
    </location>
</feature>
<dbReference type="SMART" id="SM00729">
    <property type="entry name" value="Elp3"/>
    <property type="match status" value="1"/>
</dbReference>
<evidence type="ECO:0000259" key="7">
    <source>
        <dbReference type="PROSITE" id="PS51918"/>
    </source>
</evidence>
<dbReference type="SFLD" id="SFLDG01384">
    <property type="entry name" value="thioether_bond_formation_requi"/>
    <property type="match status" value="1"/>
</dbReference>
<dbReference type="EMBL" id="SLWU01000045">
    <property type="protein sequence ID" value="TCO55254.1"/>
    <property type="molecule type" value="Genomic_DNA"/>
</dbReference>
<evidence type="ECO:0000313" key="9">
    <source>
        <dbReference type="Proteomes" id="UP000294886"/>
    </source>
</evidence>
<name>A0A4R2J966_9THEO</name>
<evidence type="ECO:0000256" key="1">
    <source>
        <dbReference type="ARBA" id="ARBA00001966"/>
    </source>
</evidence>
<dbReference type="GO" id="GO:0016491">
    <property type="term" value="F:oxidoreductase activity"/>
    <property type="evidence" value="ECO:0007669"/>
    <property type="project" value="InterPro"/>
</dbReference>
<comment type="similarity">
    <text evidence="6">Belongs to the radical SAM superfamily. Anaerobic sulfatase-maturating enzyme family.</text>
</comment>
<dbReference type="InterPro" id="IPR006638">
    <property type="entry name" value="Elp3/MiaA/NifB-like_rSAM"/>
</dbReference>
<protein>
    <recommendedName>
        <fullName evidence="7">Radical SAM core domain-containing protein</fullName>
    </recommendedName>
</protein>
<comment type="caution">
    <text evidence="8">The sequence shown here is derived from an EMBL/GenBank/DDBJ whole genome shotgun (WGS) entry which is preliminary data.</text>
</comment>
<dbReference type="InterPro" id="IPR007197">
    <property type="entry name" value="rSAM"/>
</dbReference>
<dbReference type="Pfam" id="PF13186">
    <property type="entry name" value="SPASM"/>
    <property type="match status" value="1"/>
</dbReference>
<comment type="cofactor">
    <cofactor evidence="1">
        <name>[4Fe-4S] cluster</name>
        <dbReference type="ChEBI" id="CHEBI:49883"/>
    </cofactor>
</comment>
<dbReference type="RefSeq" id="WP_165911621.1">
    <property type="nucleotide sequence ID" value="NZ_SLWU01000045.1"/>
</dbReference>
<evidence type="ECO:0000256" key="5">
    <source>
        <dbReference type="ARBA" id="ARBA00023014"/>
    </source>
</evidence>
<keyword evidence="4" id="KW-0408">Iron</keyword>
<dbReference type="Gene3D" id="3.20.20.70">
    <property type="entry name" value="Aldolase class I"/>
    <property type="match status" value="1"/>
</dbReference>
<evidence type="ECO:0000256" key="4">
    <source>
        <dbReference type="ARBA" id="ARBA00023004"/>
    </source>
</evidence>
<evidence type="ECO:0000256" key="6">
    <source>
        <dbReference type="ARBA" id="ARBA00023601"/>
    </source>
</evidence>
<evidence type="ECO:0000256" key="2">
    <source>
        <dbReference type="ARBA" id="ARBA00022691"/>
    </source>
</evidence>
<dbReference type="AlphaFoldDB" id="A0A4R2J966"/>
<organism evidence="8 9">
    <name type="scientific">Caldanaerobacter subterraneus</name>
    <dbReference type="NCBI Taxonomy" id="911092"/>
    <lineage>
        <taxon>Bacteria</taxon>
        <taxon>Bacillati</taxon>
        <taxon>Bacillota</taxon>
        <taxon>Clostridia</taxon>
        <taxon>Thermoanaerobacterales</taxon>
        <taxon>Thermoanaerobacteraceae</taxon>
        <taxon>Caldanaerobacter</taxon>
    </lineage>
</organism>
<dbReference type="InterPro" id="IPR058240">
    <property type="entry name" value="rSAM_sf"/>
</dbReference>
<dbReference type="CDD" id="cd01335">
    <property type="entry name" value="Radical_SAM"/>
    <property type="match status" value="1"/>
</dbReference>
<dbReference type="GO" id="GO:0051536">
    <property type="term" value="F:iron-sulfur cluster binding"/>
    <property type="evidence" value="ECO:0007669"/>
    <property type="project" value="UniProtKB-KW"/>
</dbReference>
<dbReference type="SFLD" id="SFLDG01067">
    <property type="entry name" value="SPASM/twitch_domain_containing"/>
    <property type="match status" value="1"/>
</dbReference>
<dbReference type="InterPro" id="IPR023867">
    <property type="entry name" value="Sulphatase_maturase_rSAM"/>
</dbReference>
<reference evidence="8 9" key="1">
    <citation type="submission" date="2019-03" db="EMBL/GenBank/DDBJ databases">
        <title>Genomic Encyclopedia of Type Strains, Phase IV (KMG-IV): sequencing the most valuable type-strain genomes for metagenomic binning, comparative biology and taxonomic classification.</title>
        <authorList>
            <person name="Goeker M."/>
        </authorList>
    </citation>
    <scope>NUCLEOTIDE SEQUENCE [LARGE SCALE GENOMIC DNA]</scope>
    <source>
        <strain evidence="8 9">DSM 13054</strain>
    </source>
</reference>
<dbReference type="PANTHER" id="PTHR43273">
    <property type="entry name" value="ANAEROBIC SULFATASE-MATURATING ENZYME HOMOLOG ASLB-RELATED"/>
    <property type="match status" value="1"/>
</dbReference>
<dbReference type="PANTHER" id="PTHR43273:SF3">
    <property type="entry name" value="ANAEROBIC SULFATASE-MATURATING ENZYME HOMOLOG ASLB-RELATED"/>
    <property type="match status" value="1"/>
</dbReference>
<evidence type="ECO:0000313" key="8">
    <source>
        <dbReference type="EMBL" id="TCO55254.1"/>
    </source>
</evidence>
<accession>A0A4R2J966</accession>
<keyword evidence="5" id="KW-0411">Iron-sulfur</keyword>